<dbReference type="EMBL" id="JABZEC010000002">
    <property type="protein sequence ID" value="NVY96149.1"/>
    <property type="molecule type" value="Genomic_DNA"/>
</dbReference>
<sequence length="45" mass="5062">MAKDILFDDYLTEQLKAPEFKVGFDAEYAKIESAVALVNKCECCT</sequence>
<dbReference type="RefSeq" id="WP_176942306.1">
    <property type="nucleotide sequence ID" value="NZ_JABZEC010000002.1"/>
</dbReference>
<protein>
    <submittedName>
        <fullName evidence="1">Uncharacterized protein</fullName>
    </submittedName>
</protein>
<gene>
    <name evidence="1" type="ORF">HU830_03000</name>
</gene>
<organism evidence="1 2">
    <name type="scientific">Bombilactobacillus apium</name>
    <dbReference type="NCBI Taxonomy" id="2675299"/>
    <lineage>
        <taxon>Bacteria</taxon>
        <taxon>Bacillati</taxon>
        <taxon>Bacillota</taxon>
        <taxon>Bacilli</taxon>
        <taxon>Lactobacillales</taxon>
        <taxon>Lactobacillaceae</taxon>
        <taxon>Bombilactobacillus</taxon>
    </lineage>
</organism>
<dbReference type="AlphaFoldDB" id="A0A850QZE4"/>
<evidence type="ECO:0000313" key="1">
    <source>
        <dbReference type="EMBL" id="NVY96149.1"/>
    </source>
</evidence>
<reference evidence="1 2" key="1">
    <citation type="submission" date="2020-06" db="EMBL/GenBank/DDBJ databases">
        <authorList>
            <person name="Kang J."/>
        </authorList>
    </citation>
    <scope>NUCLEOTIDE SEQUENCE [LARGE SCALE GENOMIC DNA]</scope>
    <source>
        <strain evidence="1 2">DCY120</strain>
    </source>
</reference>
<dbReference type="Proteomes" id="UP000563523">
    <property type="component" value="Unassembled WGS sequence"/>
</dbReference>
<evidence type="ECO:0000313" key="2">
    <source>
        <dbReference type="Proteomes" id="UP000563523"/>
    </source>
</evidence>
<proteinExistence type="predicted"/>
<keyword evidence="2" id="KW-1185">Reference proteome</keyword>
<comment type="caution">
    <text evidence="1">The sequence shown here is derived from an EMBL/GenBank/DDBJ whole genome shotgun (WGS) entry which is preliminary data.</text>
</comment>
<accession>A0A850QZE4</accession>
<name>A0A850QZE4_9LACO</name>